<evidence type="ECO:0000313" key="3">
    <source>
        <dbReference type="Ensembl" id="ENSCCRP00010066078.1"/>
    </source>
</evidence>
<reference evidence="3" key="2">
    <citation type="submission" date="2025-09" db="UniProtKB">
        <authorList>
            <consortium name="Ensembl"/>
        </authorList>
    </citation>
    <scope>IDENTIFICATION</scope>
</reference>
<evidence type="ECO:0000256" key="1">
    <source>
        <dbReference type="SAM" id="MobiDB-lite"/>
    </source>
</evidence>
<reference evidence="3" key="1">
    <citation type="submission" date="2025-08" db="UniProtKB">
        <authorList>
            <consortium name="Ensembl"/>
        </authorList>
    </citation>
    <scope>IDENTIFICATION</scope>
</reference>
<dbReference type="PANTHER" id="PTHR21444:SF14">
    <property type="entry name" value="COILED-COIL DOMAIN-CONTAINING PROTEIN 180"/>
    <property type="match status" value="1"/>
</dbReference>
<name>A0A8C1LQ79_CYPCA</name>
<evidence type="ECO:0000259" key="2">
    <source>
        <dbReference type="Pfam" id="PF14643"/>
    </source>
</evidence>
<evidence type="ECO:0000313" key="4">
    <source>
        <dbReference type="Proteomes" id="UP000694427"/>
    </source>
</evidence>
<sequence>MHDIWNKVCYESSLKRKWIKELDEIYAKYESERKAMVCGLYYVKHMFPESKISYLMPCDVHRLIDSEAMVMINQALLANQRALAKLCLNLMEKHLQMDISQRLRWEEKLQDWKQIKLNDTVTRFRDVMNSPDIQNPKNIQDTLSTLKSDQKTQRDKHMKPPRISKSSVAEWFSALSVINEQIDCIHIATMEKLHKNFENNWQVCLAEVDLFKVSTYGFTSDEIQNIVNVEILPLIGQRQSQTEVYLEKLDVSFKAFESLAKTAAYDSKCLFKFMCGAAQLWENHCAGMLNREQQLQSSLESLSQVHELENQARFC</sequence>
<feature type="compositionally biased region" description="Polar residues" evidence="1">
    <location>
        <begin position="131"/>
        <end position="147"/>
    </location>
</feature>
<feature type="region of interest" description="Disordered" evidence="1">
    <location>
        <begin position="131"/>
        <end position="162"/>
    </location>
</feature>
<proteinExistence type="predicted"/>
<dbReference type="Ensembl" id="ENSCCRT00010072810.1">
    <property type="protein sequence ID" value="ENSCCRP00010066078.1"/>
    <property type="gene ID" value="ENSCCRG00010028396.1"/>
</dbReference>
<accession>A0A8C1LQ79</accession>
<dbReference type="PANTHER" id="PTHR21444">
    <property type="entry name" value="COILED-COIL DOMAIN-CONTAINING PROTEIN 180"/>
    <property type="match status" value="1"/>
</dbReference>
<dbReference type="AlphaFoldDB" id="A0A8C1LQ79"/>
<keyword evidence="4" id="KW-1185">Reference proteome</keyword>
<feature type="domain" description="DUF4455" evidence="2">
    <location>
        <begin position="2"/>
        <end position="312"/>
    </location>
</feature>
<dbReference type="Proteomes" id="UP000694427">
    <property type="component" value="Unplaced"/>
</dbReference>
<organism evidence="3 4">
    <name type="scientific">Cyprinus carpio</name>
    <name type="common">Common carp</name>
    <dbReference type="NCBI Taxonomy" id="7962"/>
    <lineage>
        <taxon>Eukaryota</taxon>
        <taxon>Metazoa</taxon>
        <taxon>Chordata</taxon>
        <taxon>Craniata</taxon>
        <taxon>Vertebrata</taxon>
        <taxon>Euteleostomi</taxon>
        <taxon>Actinopterygii</taxon>
        <taxon>Neopterygii</taxon>
        <taxon>Teleostei</taxon>
        <taxon>Ostariophysi</taxon>
        <taxon>Cypriniformes</taxon>
        <taxon>Cyprinidae</taxon>
        <taxon>Cyprininae</taxon>
        <taxon>Cyprinus</taxon>
    </lineage>
</organism>
<dbReference type="InterPro" id="IPR028089">
    <property type="entry name" value="DUF4455"/>
</dbReference>
<dbReference type="Pfam" id="PF14643">
    <property type="entry name" value="DUF4455"/>
    <property type="match status" value="1"/>
</dbReference>
<protein>
    <recommendedName>
        <fullName evidence="2">DUF4455 domain-containing protein</fullName>
    </recommendedName>
</protein>